<accession>A0ABN3KH06</accession>
<keyword evidence="3" id="KW-1185">Reference proteome</keyword>
<dbReference type="Proteomes" id="UP001501231">
    <property type="component" value="Unassembled WGS sequence"/>
</dbReference>
<organism evidence="2 3">
    <name type="scientific">Actinomadura vinacea</name>
    <dbReference type="NCBI Taxonomy" id="115336"/>
    <lineage>
        <taxon>Bacteria</taxon>
        <taxon>Bacillati</taxon>
        <taxon>Actinomycetota</taxon>
        <taxon>Actinomycetes</taxon>
        <taxon>Streptosporangiales</taxon>
        <taxon>Thermomonosporaceae</taxon>
        <taxon>Actinomadura</taxon>
    </lineage>
</organism>
<evidence type="ECO:0000313" key="3">
    <source>
        <dbReference type="Proteomes" id="UP001501231"/>
    </source>
</evidence>
<feature type="region of interest" description="Disordered" evidence="1">
    <location>
        <begin position="37"/>
        <end position="87"/>
    </location>
</feature>
<protein>
    <submittedName>
        <fullName evidence="2">Uncharacterized protein</fullName>
    </submittedName>
</protein>
<sequence>MHLGQNPSVRPGRPSLLRPTGPPQLLQYRLCSATCGFGSTAEDGSRYGTRGTSTSPAPSMPRRPDDREEPVRVEVDPVRVEPEAEPE</sequence>
<dbReference type="EMBL" id="BAAARW010000046">
    <property type="protein sequence ID" value="GAA2457123.1"/>
    <property type="molecule type" value="Genomic_DNA"/>
</dbReference>
<feature type="compositionally biased region" description="Basic and acidic residues" evidence="1">
    <location>
        <begin position="62"/>
        <end position="87"/>
    </location>
</feature>
<reference evidence="2 3" key="1">
    <citation type="journal article" date="2019" name="Int. J. Syst. Evol. Microbiol.">
        <title>The Global Catalogue of Microorganisms (GCM) 10K type strain sequencing project: providing services to taxonomists for standard genome sequencing and annotation.</title>
        <authorList>
            <consortium name="The Broad Institute Genomics Platform"/>
            <consortium name="The Broad Institute Genome Sequencing Center for Infectious Disease"/>
            <person name="Wu L."/>
            <person name="Ma J."/>
        </authorList>
    </citation>
    <scope>NUCLEOTIDE SEQUENCE [LARGE SCALE GENOMIC DNA]</scope>
    <source>
        <strain evidence="2 3">JCM 3325</strain>
    </source>
</reference>
<name>A0ABN3KH06_9ACTN</name>
<comment type="caution">
    <text evidence="2">The sequence shown here is derived from an EMBL/GenBank/DDBJ whole genome shotgun (WGS) entry which is preliminary data.</text>
</comment>
<evidence type="ECO:0000313" key="2">
    <source>
        <dbReference type="EMBL" id="GAA2457123.1"/>
    </source>
</evidence>
<proteinExistence type="predicted"/>
<evidence type="ECO:0000256" key="1">
    <source>
        <dbReference type="SAM" id="MobiDB-lite"/>
    </source>
</evidence>
<feature type="region of interest" description="Disordered" evidence="1">
    <location>
        <begin position="1"/>
        <end position="23"/>
    </location>
</feature>
<gene>
    <name evidence="2" type="ORF">GCM10010191_90960</name>
</gene>